<comment type="caution">
    <text evidence="2">The sequence shown here is derived from an EMBL/GenBank/DDBJ whole genome shotgun (WGS) entry which is preliminary data.</text>
</comment>
<dbReference type="Proteomes" id="UP001221909">
    <property type="component" value="Unassembled WGS sequence"/>
</dbReference>
<reference evidence="2 3" key="1">
    <citation type="submission" date="2023-02" db="EMBL/GenBank/DDBJ databases">
        <title>Mannheimia cairiniae sp. nov., a novel species of Mannheimia obtained from moscovy ducks (Cairina moschata) and reclassification of Mannheimia ovis as heterotypic synonym of Mannheimia pernigra.</title>
        <authorList>
            <person name="Christensen H."/>
        </authorList>
    </citation>
    <scope>NUCLEOTIDE SEQUENCE [LARGE SCALE GENOMIC DNA]</scope>
    <source>
        <strain evidence="2 3">AT1</strain>
    </source>
</reference>
<protein>
    <submittedName>
        <fullName evidence="2">Uncharacterized protein</fullName>
    </submittedName>
</protein>
<feature type="transmembrane region" description="Helical" evidence="1">
    <location>
        <begin position="62"/>
        <end position="79"/>
    </location>
</feature>
<feature type="transmembrane region" description="Helical" evidence="1">
    <location>
        <begin position="94"/>
        <end position="116"/>
    </location>
</feature>
<dbReference type="RefSeq" id="WP_273748981.1">
    <property type="nucleotide sequence ID" value="NZ_JAQSJE010000009.1"/>
</dbReference>
<keyword evidence="3" id="KW-1185">Reference proteome</keyword>
<keyword evidence="1" id="KW-1133">Transmembrane helix</keyword>
<dbReference type="EMBL" id="JAQSJE010000009">
    <property type="protein sequence ID" value="MDD0824632.1"/>
    <property type="molecule type" value="Genomic_DNA"/>
</dbReference>
<keyword evidence="1" id="KW-0812">Transmembrane</keyword>
<feature type="transmembrane region" description="Helical" evidence="1">
    <location>
        <begin position="7"/>
        <end position="25"/>
    </location>
</feature>
<name>A0ABT5MUQ8_9PAST</name>
<feature type="transmembrane region" description="Helical" evidence="1">
    <location>
        <begin position="31"/>
        <end position="50"/>
    </location>
</feature>
<proteinExistence type="predicted"/>
<accession>A0ABT5MUQ8</accession>
<evidence type="ECO:0000256" key="1">
    <source>
        <dbReference type="SAM" id="Phobius"/>
    </source>
</evidence>
<evidence type="ECO:0000313" key="2">
    <source>
        <dbReference type="EMBL" id="MDD0824632.1"/>
    </source>
</evidence>
<sequence length="123" mass="14169">MFSLLRDLFAYIVSLSALVFTVKIGSFNENLQHAIVIILPLFFIVIHELIVRKFKKEFDNQAYFSAIVGVALFAALGSFSKSELIELGFKIDDISTFFIFKLYFHTWAIVLLPVALKKFFKKH</sequence>
<organism evidence="2 3">
    <name type="scientific">Mannheimia cairinae</name>
    <dbReference type="NCBI Taxonomy" id="3025936"/>
    <lineage>
        <taxon>Bacteria</taxon>
        <taxon>Pseudomonadati</taxon>
        <taxon>Pseudomonadota</taxon>
        <taxon>Gammaproteobacteria</taxon>
        <taxon>Pasteurellales</taxon>
        <taxon>Pasteurellaceae</taxon>
        <taxon>Mannheimia</taxon>
    </lineage>
</organism>
<keyword evidence="1" id="KW-0472">Membrane</keyword>
<gene>
    <name evidence="2" type="ORF">PTQ27_09195</name>
</gene>
<evidence type="ECO:0000313" key="3">
    <source>
        <dbReference type="Proteomes" id="UP001221909"/>
    </source>
</evidence>